<proteinExistence type="predicted"/>
<dbReference type="RefSeq" id="WP_204078303.1">
    <property type="nucleotide sequence ID" value="NZ_BAABHI010000079.1"/>
</dbReference>
<gene>
    <name evidence="1" type="ORF">Pph01_78930</name>
</gene>
<organism evidence="1 2">
    <name type="scientific">Planotetraspora phitsanulokensis</name>
    <dbReference type="NCBI Taxonomy" id="575192"/>
    <lineage>
        <taxon>Bacteria</taxon>
        <taxon>Bacillati</taxon>
        <taxon>Actinomycetota</taxon>
        <taxon>Actinomycetes</taxon>
        <taxon>Streptosporangiales</taxon>
        <taxon>Streptosporangiaceae</taxon>
        <taxon>Planotetraspora</taxon>
    </lineage>
</organism>
<dbReference type="AlphaFoldDB" id="A0A8J3XJ73"/>
<name>A0A8J3XJ73_9ACTN</name>
<comment type="caution">
    <text evidence="1">The sequence shown here is derived from an EMBL/GenBank/DDBJ whole genome shotgun (WGS) entry which is preliminary data.</text>
</comment>
<dbReference type="Proteomes" id="UP000622547">
    <property type="component" value="Unassembled WGS sequence"/>
</dbReference>
<accession>A0A8J3XJ73</accession>
<sequence>MNATIEITDQVAQDLADRIAEHFGGHPDYPPQVMDEDWDGDGGRVILWPHHLLDWAFLVRHGGMSGYGYSTVYKPVPLPEGVWVEPVNPQAIRVLALPR</sequence>
<evidence type="ECO:0000313" key="1">
    <source>
        <dbReference type="EMBL" id="GII42890.1"/>
    </source>
</evidence>
<dbReference type="EMBL" id="BOOP01000048">
    <property type="protein sequence ID" value="GII42890.1"/>
    <property type="molecule type" value="Genomic_DNA"/>
</dbReference>
<keyword evidence="2" id="KW-1185">Reference proteome</keyword>
<evidence type="ECO:0000313" key="2">
    <source>
        <dbReference type="Proteomes" id="UP000622547"/>
    </source>
</evidence>
<protein>
    <submittedName>
        <fullName evidence="1">Uncharacterized protein</fullName>
    </submittedName>
</protein>
<reference evidence="1 2" key="1">
    <citation type="submission" date="2021-01" db="EMBL/GenBank/DDBJ databases">
        <title>Whole genome shotgun sequence of Planotetraspora phitsanulokensis NBRC 104273.</title>
        <authorList>
            <person name="Komaki H."/>
            <person name="Tamura T."/>
        </authorList>
    </citation>
    <scope>NUCLEOTIDE SEQUENCE [LARGE SCALE GENOMIC DNA]</scope>
    <source>
        <strain evidence="1 2">NBRC 104273</strain>
    </source>
</reference>